<organism evidence="2 3">
    <name type="scientific">Pseudonocardia broussonetiae</name>
    <dbReference type="NCBI Taxonomy" id="2736640"/>
    <lineage>
        <taxon>Bacteria</taxon>
        <taxon>Bacillati</taxon>
        <taxon>Actinomycetota</taxon>
        <taxon>Actinomycetes</taxon>
        <taxon>Pseudonocardiales</taxon>
        <taxon>Pseudonocardiaceae</taxon>
        <taxon>Pseudonocardia</taxon>
    </lineage>
</organism>
<evidence type="ECO:0000259" key="1">
    <source>
        <dbReference type="Pfam" id="PF00561"/>
    </source>
</evidence>
<dbReference type="AlphaFoldDB" id="A0A6M6JDZ9"/>
<dbReference type="Proteomes" id="UP000505377">
    <property type="component" value="Chromosome"/>
</dbReference>
<dbReference type="Pfam" id="PF00561">
    <property type="entry name" value="Abhydrolase_1"/>
    <property type="match status" value="1"/>
</dbReference>
<feature type="domain" description="AB hydrolase-1" evidence="1">
    <location>
        <begin position="48"/>
        <end position="273"/>
    </location>
</feature>
<dbReference type="InterPro" id="IPR029058">
    <property type="entry name" value="AB_hydrolase_fold"/>
</dbReference>
<evidence type="ECO:0000313" key="3">
    <source>
        <dbReference type="Proteomes" id="UP000505377"/>
    </source>
</evidence>
<dbReference type="PANTHER" id="PTHR43433">
    <property type="entry name" value="HYDROLASE, ALPHA/BETA FOLD FAMILY PROTEIN"/>
    <property type="match status" value="1"/>
</dbReference>
<dbReference type="PANTHER" id="PTHR43433:SF5">
    <property type="entry name" value="AB HYDROLASE-1 DOMAIN-CONTAINING PROTEIN"/>
    <property type="match status" value="1"/>
</dbReference>
<keyword evidence="3" id="KW-1185">Reference proteome</keyword>
<keyword evidence="2" id="KW-0378">Hydrolase</keyword>
<dbReference type="SUPFAM" id="SSF53474">
    <property type="entry name" value="alpha/beta-Hydrolases"/>
    <property type="match status" value="1"/>
</dbReference>
<protein>
    <submittedName>
        <fullName evidence="2">Alpha/beta fold hydrolase</fullName>
    </submittedName>
</protein>
<dbReference type="InterPro" id="IPR050471">
    <property type="entry name" value="AB_hydrolase"/>
</dbReference>
<accession>A0A6M6JDZ9</accession>
<evidence type="ECO:0000313" key="2">
    <source>
        <dbReference type="EMBL" id="QJY45290.1"/>
    </source>
</evidence>
<sequence>MSCAAPRRLVGVETLLPVGDVELCVDTLGSPADPALLLIGTTVAAWDDALVERLTGRFVVRYDPRDAGRSTTVDPDAPGYTLRDLVTDAVGLLDALGIARAHVAGLATGGFVAQLLALDHPSRVASLVLVGTRPVAPGPTDADLPEHAPAVMARFRDAAPIDWTDRTSVLDGAVARARVLSASPGFDADEARARAAAVLGRSGPHPASARNGLLGTVFAALGCGSRWRERLGAITAPTLVVHGAADPFFPVGNARALAAEIPGATLLVLDDVGAELPRRAHAEVAAALLAHTAPSRQGL</sequence>
<reference evidence="2 3" key="1">
    <citation type="submission" date="2020-05" db="EMBL/GenBank/DDBJ databases">
        <authorList>
            <person name="Mo P."/>
        </authorList>
    </citation>
    <scope>NUCLEOTIDE SEQUENCE [LARGE SCALE GENOMIC DNA]</scope>
    <source>
        <strain evidence="2 3">Gen01</strain>
    </source>
</reference>
<dbReference type="KEGG" id="pbro:HOP40_05180"/>
<proteinExistence type="predicted"/>
<dbReference type="InterPro" id="IPR000073">
    <property type="entry name" value="AB_hydrolase_1"/>
</dbReference>
<dbReference type="Gene3D" id="3.40.50.1820">
    <property type="entry name" value="alpha/beta hydrolase"/>
    <property type="match status" value="1"/>
</dbReference>
<dbReference type="GO" id="GO:0046503">
    <property type="term" value="P:glycerolipid catabolic process"/>
    <property type="evidence" value="ECO:0007669"/>
    <property type="project" value="TreeGrafter"/>
</dbReference>
<gene>
    <name evidence="2" type="ORF">HOP40_05180</name>
</gene>
<dbReference type="EMBL" id="CP053564">
    <property type="protein sequence ID" value="QJY45290.1"/>
    <property type="molecule type" value="Genomic_DNA"/>
</dbReference>
<dbReference type="GO" id="GO:0004806">
    <property type="term" value="F:triacylglycerol lipase activity"/>
    <property type="evidence" value="ECO:0007669"/>
    <property type="project" value="TreeGrafter"/>
</dbReference>
<name>A0A6M6JDZ9_9PSEU</name>